<evidence type="ECO:0000256" key="7">
    <source>
        <dbReference type="ARBA" id="ARBA00022692"/>
    </source>
</evidence>
<evidence type="ECO:0000256" key="4">
    <source>
        <dbReference type="ARBA" id="ARBA00021095"/>
    </source>
</evidence>
<dbReference type="GO" id="GO:0031966">
    <property type="term" value="C:mitochondrial membrane"/>
    <property type="evidence" value="ECO:0007669"/>
    <property type="project" value="UniProtKB-SubCell"/>
</dbReference>
<dbReference type="RefSeq" id="YP_003002175.1">
    <property type="nucleotide sequence ID" value="NC_012902.2"/>
</dbReference>
<comment type="catalytic activity">
    <reaction evidence="14 15">
        <text>a ubiquinone + NADH + 5 H(+)(in) = a ubiquinol + NAD(+) + 4 H(+)(out)</text>
        <dbReference type="Rhea" id="RHEA:29091"/>
        <dbReference type="Rhea" id="RHEA-COMP:9565"/>
        <dbReference type="Rhea" id="RHEA-COMP:9566"/>
        <dbReference type="ChEBI" id="CHEBI:15378"/>
        <dbReference type="ChEBI" id="CHEBI:16389"/>
        <dbReference type="ChEBI" id="CHEBI:17976"/>
        <dbReference type="ChEBI" id="CHEBI:57540"/>
        <dbReference type="ChEBI" id="CHEBI:57945"/>
        <dbReference type="EC" id="7.1.1.2"/>
    </reaction>
</comment>
<comment type="similarity">
    <text evidence="2 15">Belongs to the complex I subunit 6 family.</text>
</comment>
<feature type="signal peptide" evidence="16">
    <location>
        <begin position="1"/>
        <end position="21"/>
    </location>
</feature>
<organism evidence="17">
    <name type="scientific">Hemidactylus frenatus</name>
    <name type="common">Common house gecko</name>
    <dbReference type="NCBI Taxonomy" id="47729"/>
    <lineage>
        <taxon>Eukaryota</taxon>
        <taxon>Metazoa</taxon>
        <taxon>Chordata</taxon>
        <taxon>Craniata</taxon>
        <taxon>Vertebrata</taxon>
        <taxon>Euteleostomi</taxon>
        <taxon>Lepidosauria</taxon>
        <taxon>Squamata</taxon>
        <taxon>Bifurcata</taxon>
        <taxon>Gekkota</taxon>
        <taxon>Gekkonidae</taxon>
        <taxon>Gekkoninae</taxon>
        <taxon>Hemidactylus</taxon>
    </lineage>
</organism>
<feature type="transmembrane region" description="Helical" evidence="15">
    <location>
        <begin position="27"/>
        <end position="46"/>
    </location>
</feature>
<feature type="chain" id="PRO_5003268683" description="NADH-ubiquinone oxidoreductase chain 6" evidence="16">
    <location>
        <begin position="22"/>
        <end position="173"/>
    </location>
</feature>
<name>F1LKY8_HEMFR</name>
<dbReference type="Pfam" id="PF00499">
    <property type="entry name" value="Oxidored_q3"/>
    <property type="match status" value="1"/>
</dbReference>
<dbReference type="EMBL" id="GQ245970">
    <property type="protein sequence ID" value="ACS37294.1"/>
    <property type="molecule type" value="Genomic_DNA"/>
</dbReference>
<evidence type="ECO:0000256" key="14">
    <source>
        <dbReference type="ARBA" id="ARBA00049551"/>
    </source>
</evidence>
<dbReference type="PANTHER" id="PTHR11435:SF1">
    <property type="entry name" value="NADH-UBIQUINONE OXIDOREDUCTASE CHAIN 6"/>
    <property type="match status" value="1"/>
</dbReference>
<dbReference type="InterPro" id="IPR001457">
    <property type="entry name" value="NADH_UbQ/plastoQ_OxRdtase_su6"/>
</dbReference>
<evidence type="ECO:0000256" key="8">
    <source>
        <dbReference type="ARBA" id="ARBA00022967"/>
    </source>
</evidence>
<proteinExistence type="inferred from homology"/>
<keyword evidence="13 15" id="KW-0472">Membrane</keyword>
<keyword evidence="12 15" id="KW-0496">Mitochondrion</keyword>
<keyword evidence="15" id="KW-0830">Ubiquinone</keyword>
<evidence type="ECO:0000256" key="10">
    <source>
        <dbReference type="ARBA" id="ARBA00022989"/>
    </source>
</evidence>
<gene>
    <name evidence="17" type="primary">ND6</name>
</gene>
<dbReference type="EC" id="7.1.1.2" evidence="3 15"/>
<keyword evidence="7 15" id="KW-0812">Transmembrane</keyword>
<evidence type="ECO:0000256" key="9">
    <source>
        <dbReference type="ARBA" id="ARBA00022982"/>
    </source>
</evidence>
<evidence type="ECO:0000313" key="17">
    <source>
        <dbReference type="EMBL" id="ACS37294.1"/>
    </source>
</evidence>
<reference evidence="17" key="1">
    <citation type="journal article" date="2009" name="Nanjing Shi Da Xue Bao Zi Ran Ke Xue Ban">
        <title>Complete nucleotide sequence and gene organization of the mitochondrial genome of common house gecko, Hemidactylus frenatus.</title>
        <authorList>
            <person name="Yan J."/>
            <person name="Zhou J."/>
            <person name="Tian C."/>
            <person name="Zhou K."/>
        </authorList>
    </citation>
    <scope>NUCLEOTIDE SEQUENCE</scope>
</reference>
<dbReference type="InterPro" id="IPR050269">
    <property type="entry name" value="ComplexI_Subunit6"/>
</dbReference>
<keyword evidence="9 15" id="KW-0249">Electron transport</keyword>
<evidence type="ECO:0000256" key="1">
    <source>
        <dbReference type="ARBA" id="ARBA00004225"/>
    </source>
</evidence>
<keyword evidence="16" id="KW-0732">Signal</keyword>
<dbReference type="AlphaFoldDB" id="F1LKY8"/>
<evidence type="ECO:0000256" key="6">
    <source>
        <dbReference type="ARBA" id="ARBA00022660"/>
    </source>
</evidence>
<dbReference type="PANTHER" id="PTHR11435">
    <property type="entry name" value="NADH UBIQUINONE OXIDOREDUCTASE SUBUNIT ND6"/>
    <property type="match status" value="1"/>
</dbReference>
<feature type="transmembrane region" description="Helical" evidence="15">
    <location>
        <begin position="142"/>
        <end position="161"/>
    </location>
</feature>
<evidence type="ECO:0000256" key="16">
    <source>
        <dbReference type="SAM" id="SignalP"/>
    </source>
</evidence>
<keyword evidence="5 15" id="KW-0813">Transport</keyword>
<comment type="function">
    <text evidence="15">Core subunit of the mitochondrial membrane respiratory chain NADH dehydrogenase (Complex I) which catalyzes electron transfer from NADH through the respiratory chain, using ubiquinone as an electron acceptor. Essential for the catalytic activity and assembly of complex I.</text>
</comment>
<evidence type="ECO:0000256" key="11">
    <source>
        <dbReference type="ARBA" id="ARBA00023027"/>
    </source>
</evidence>
<evidence type="ECO:0000256" key="2">
    <source>
        <dbReference type="ARBA" id="ARBA00005698"/>
    </source>
</evidence>
<comment type="subcellular location">
    <subcellularLocation>
        <location evidence="1 15">Mitochondrion membrane</location>
        <topology evidence="1 15">Multi-pass membrane protein</topology>
    </subcellularLocation>
</comment>
<geneLocation type="mitochondrion" evidence="17"/>
<keyword evidence="8 15" id="KW-1278">Translocase</keyword>
<evidence type="ECO:0000256" key="12">
    <source>
        <dbReference type="ARBA" id="ARBA00023128"/>
    </source>
</evidence>
<sequence length="173" mass="17976">MVYLLFFLGVCFVVGLAGVAANPAPFFGVVGLVVGVAGGCGLLVILGGSFVGLVLFLIYLGGMLVVFAYSVALAAEAYPEAWWGRTVMGYVVVYLMLVLFVGVAFSELVGGMFLGGGGGWGLACSFEDFLGVAVFFTSGAGLLLLCVWGLLLTLFVVLEMVRGCSRGGLRVPY</sequence>
<keyword evidence="10 15" id="KW-1133">Transmembrane helix</keyword>
<evidence type="ECO:0000256" key="15">
    <source>
        <dbReference type="RuleBase" id="RU004430"/>
    </source>
</evidence>
<feature type="transmembrane region" description="Helical" evidence="15">
    <location>
        <begin position="87"/>
        <end position="105"/>
    </location>
</feature>
<dbReference type="CTD" id="4541"/>
<protein>
    <recommendedName>
        <fullName evidence="4 15">NADH-ubiquinone oxidoreductase chain 6</fullName>
        <ecNumber evidence="3 15">7.1.1.2</ecNumber>
    </recommendedName>
</protein>
<feature type="transmembrane region" description="Helical" evidence="15">
    <location>
        <begin position="53"/>
        <end position="75"/>
    </location>
</feature>
<accession>F1LKY8</accession>
<evidence type="ECO:0000256" key="13">
    <source>
        <dbReference type="ARBA" id="ARBA00023136"/>
    </source>
</evidence>
<keyword evidence="6 15" id="KW-0679">Respiratory chain</keyword>
<keyword evidence="11 15" id="KW-0520">NAD</keyword>
<dbReference type="GO" id="GO:0008137">
    <property type="term" value="F:NADH dehydrogenase (ubiquinone) activity"/>
    <property type="evidence" value="ECO:0007669"/>
    <property type="project" value="UniProtKB-UniRule"/>
</dbReference>
<evidence type="ECO:0000256" key="5">
    <source>
        <dbReference type="ARBA" id="ARBA00022448"/>
    </source>
</evidence>
<evidence type="ECO:0000256" key="3">
    <source>
        <dbReference type="ARBA" id="ARBA00012944"/>
    </source>
</evidence>
<dbReference type="GeneID" id="8097376"/>